<dbReference type="GO" id="GO:0005737">
    <property type="term" value="C:cytoplasm"/>
    <property type="evidence" value="ECO:0007669"/>
    <property type="project" value="TreeGrafter"/>
</dbReference>
<accession>A0A3P3FER3</accession>
<dbReference type="EMBL" id="RQXT01000028">
    <property type="protein sequence ID" value="RRH97180.1"/>
    <property type="molecule type" value="Genomic_DNA"/>
</dbReference>
<organism evidence="5 6">
    <name type="scientific">Mesorhizobium tamadayense</name>
    <dbReference type="NCBI Taxonomy" id="425306"/>
    <lineage>
        <taxon>Bacteria</taxon>
        <taxon>Pseudomonadati</taxon>
        <taxon>Pseudomonadota</taxon>
        <taxon>Alphaproteobacteria</taxon>
        <taxon>Hyphomicrobiales</taxon>
        <taxon>Phyllobacteriaceae</taxon>
        <taxon>Mesorhizobium</taxon>
    </lineage>
</organism>
<evidence type="ECO:0000259" key="4">
    <source>
        <dbReference type="PROSITE" id="PS51790"/>
    </source>
</evidence>
<dbReference type="PANTHER" id="PTHR10173:SF57">
    <property type="entry name" value="PEPTIDE-METHIONINE (R)-S-OXIDE REDUCTASE"/>
    <property type="match status" value="1"/>
</dbReference>
<evidence type="ECO:0000313" key="5">
    <source>
        <dbReference type="EMBL" id="RRH97180.1"/>
    </source>
</evidence>
<dbReference type="OrthoDB" id="9785497at2"/>
<sequence length="167" mass="17883">MNRRDFLWGGTAATALIIGTGAALRMGGAKPALAAETFEVTKTDAEWHAILSDAAFDVLRKEGTEYPGTSPLLNEHRKGIFACAGCDLPVYPSETKFDSGTGWPSFWQEIPNAIGKTEDRSLGMTRTEVHCRRCGGHLGHVFDDGPPPTGLRHCINGVALSFKPAAA</sequence>
<dbReference type="PROSITE" id="PS51790">
    <property type="entry name" value="MSRB"/>
    <property type="match status" value="1"/>
</dbReference>
<dbReference type="GO" id="GO:0033743">
    <property type="term" value="F:peptide-methionine (R)-S-oxide reductase activity"/>
    <property type="evidence" value="ECO:0007669"/>
    <property type="project" value="UniProtKB-EC"/>
</dbReference>
<evidence type="ECO:0000313" key="6">
    <source>
        <dbReference type="Proteomes" id="UP000273786"/>
    </source>
</evidence>
<dbReference type="NCBIfam" id="TIGR00357">
    <property type="entry name" value="peptide-methionine (R)-S-oxide reductase MsrB"/>
    <property type="match status" value="1"/>
</dbReference>
<dbReference type="Proteomes" id="UP000273786">
    <property type="component" value="Unassembled WGS sequence"/>
</dbReference>
<dbReference type="EC" id="1.8.4.12" evidence="1"/>
<evidence type="ECO:0000256" key="3">
    <source>
        <dbReference type="ARBA" id="ARBA00048488"/>
    </source>
</evidence>
<dbReference type="GO" id="GO:0030091">
    <property type="term" value="P:protein repair"/>
    <property type="evidence" value="ECO:0007669"/>
    <property type="project" value="InterPro"/>
</dbReference>
<gene>
    <name evidence="5" type="primary">msrB</name>
    <name evidence="5" type="ORF">EH240_21355</name>
</gene>
<comment type="catalytic activity">
    <reaction evidence="3">
        <text>L-methionyl-[protein] + [thioredoxin]-disulfide + H2O = L-methionyl-(R)-S-oxide-[protein] + [thioredoxin]-dithiol</text>
        <dbReference type="Rhea" id="RHEA:24164"/>
        <dbReference type="Rhea" id="RHEA-COMP:10698"/>
        <dbReference type="Rhea" id="RHEA-COMP:10700"/>
        <dbReference type="Rhea" id="RHEA-COMP:12313"/>
        <dbReference type="Rhea" id="RHEA-COMP:12314"/>
        <dbReference type="ChEBI" id="CHEBI:15377"/>
        <dbReference type="ChEBI" id="CHEBI:16044"/>
        <dbReference type="ChEBI" id="CHEBI:29950"/>
        <dbReference type="ChEBI" id="CHEBI:45764"/>
        <dbReference type="ChEBI" id="CHEBI:50058"/>
        <dbReference type="EC" id="1.8.4.12"/>
    </reaction>
</comment>
<dbReference type="SUPFAM" id="SSF51316">
    <property type="entry name" value="Mss4-like"/>
    <property type="match status" value="1"/>
</dbReference>
<reference evidence="5 6" key="1">
    <citation type="submission" date="2018-11" db="EMBL/GenBank/DDBJ databases">
        <title>the genome of Mesorhizobium tamadayense DSM 28320.</title>
        <authorList>
            <person name="Gao J."/>
        </authorList>
    </citation>
    <scope>NUCLEOTIDE SEQUENCE [LARGE SCALE GENOMIC DNA]</scope>
    <source>
        <strain evidence="5 6">DSM 28320</strain>
    </source>
</reference>
<feature type="domain" description="MsrB" evidence="4">
    <location>
        <begin position="44"/>
        <end position="165"/>
    </location>
</feature>
<dbReference type="PANTHER" id="PTHR10173">
    <property type="entry name" value="METHIONINE SULFOXIDE REDUCTASE"/>
    <property type="match status" value="1"/>
</dbReference>
<dbReference type="InterPro" id="IPR028427">
    <property type="entry name" value="Met_Sox_Rdtase_MsrB"/>
</dbReference>
<evidence type="ECO:0000256" key="1">
    <source>
        <dbReference type="ARBA" id="ARBA00012499"/>
    </source>
</evidence>
<dbReference type="AlphaFoldDB" id="A0A3P3FER3"/>
<evidence type="ECO:0000256" key="2">
    <source>
        <dbReference type="ARBA" id="ARBA00023002"/>
    </source>
</evidence>
<name>A0A3P3FER3_9HYPH</name>
<dbReference type="Gene3D" id="2.170.150.20">
    <property type="entry name" value="Peptide methionine sulfoxide reductase"/>
    <property type="match status" value="1"/>
</dbReference>
<dbReference type="InterPro" id="IPR002579">
    <property type="entry name" value="Met_Sox_Rdtase_MsrB_dom"/>
</dbReference>
<dbReference type="InterPro" id="IPR011057">
    <property type="entry name" value="Mss4-like_sf"/>
</dbReference>
<protein>
    <recommendedName>
        <fullName evidence="1">peptide-methionine (R)-S-oxide reductase</fullName>
        <ecNumber evidence="1">1.8.4.12</ecNumber>
    </recommendedName>
</protein>
<comment type="caution">
    <text evidence="5">The sequence shown here is derived from an EMBL/GenBank/DDBJ whole genome shotgun (WGS) entry which is preliminary data.</text>
</comment>
<dbReference type="Pfam" id="PF01641">
    <property type="entry name" value="SelR"/>
    <property type="match status" value="1"/>
</dbReference>
<keyword evidence="2 5" id="KW-0560">Oxidoreductase</keyword>
<proteinExistence type="predicted"/>
<dbReference type="RefSeq" id="WP_125002311.1">
    <property type="nucleotide sequence ID" value="NZ_RQXT01000028.1"/>
</dbReference>
<keyword evidence="6" id="KW-1185">Reference proteome</keyword>
<dbReference type="GO" id="GO:0006979">
    <property type="term" value="P:response to oxidative stress"/>
    <property type="evidence" value="ECO:0007669"/>
    <property type="project" value="InterPro"/>
</dbReference>